<dbReference type="STRING" id="1157490.EL26_17360"/>
<dbReference type="AlphaFoldDB" id="A0A074M7Y4"/>
<sequence length="196" mass="22690">MITNRELTERLQEWIPQELFHQIETTTATIQEKESDGYAEIACTLPTDEAFELQLEGKSFPTLRRQNCADGILLLRRPDGEWELHIIECKRTVDKNKWARVKKQFLGAIQRATAILAPVGIHVTKFKLYTAYRDDELENEIMSRMALAKTLPAGQTRPPYFDWLDGQLTLWVKNDLSHEKIKLNSDGEAQYLLQCL</sequence>
<evidence type="ECO:0000313" key="1">
    <source>
        <dbReference type="EMBL" id="KEO82077.1"/>
    </source>
</evidence>
<organism evidence="1 2">
    <name type="scientific">Tumebacillus flagellatus</name>
    <dbReference type="NCBI Taxonomy" id="1157490"/>
    <lineage>
        <taxon>Bacteria</taxon>
        <taxon>Bacillati</taxon>
        <taxon>Bacillota</taxon>
        <taxon>Bacilli</taxon>
        <taxon>Bacillales</taxon>
        <taxon>Alicyclobacillaceae</taxon>
        <taxon>Tumebacillus</taxon>
    </lineage>
</organism>
<evidence type="ECO:0000313" key="2">
    <source>
        <dbReference type="Proteomes" id="UP000027931"/>
    </source>
</evidence>
<gene>
    <name evidence="1" type="ORF">EL26_17360</name>
</gene>
<name>A0A074M7Y4_9BACL</name>
<reference evidence="1 2" key="1">
    <citation type="journal article" date="2013" name="Int. J. Syst. Evol. Microbiol.">
        <title>Tumebacillus flagellatus sp. nov., an alpha-amylase/pullulanase-producing bacterium isolated from cassava wastewater.</title>
        <authorList>
            <person name="Wang Q."/>
            <person name="Xie N."/>
            <person name="Qin Y."/>
            <person name="Shen N."/>
            <person name="Zhu J."/>
            <person name="Mi H."/>
            <person name="Huang R."/>
        </authorList>
    </citation>
    <scope>NUCLEOTIDE SEQUENCE [LARGE SCALE GENOMIC DNA]</scope>
    <source>
        <strain evidence="1 2">GST4</strain>
    </source>
</reference>
<dbReference type="OrthoDB" id="2989371at2"/>
<dbReference type="eggNOG" id="ENOG5033FHG">
    <property type="taxonomic scope" value="Bacteria"/>
</dbReference>
<comment type="caution">
    <text evidence="1">The sequence shown here is derived from an EMBL/GenBank/DDBJ whole genome shotgun (WGS) entry which is preliminary data.</text>
</comment>
<dbReference type="Proteomes" id="UP000027931">
    <property type="component" value="Unassembled WGS sequence"/>
</dbReference>
<keyword evidence="2" id="KW-1185">Reference proteome</keyword>
<dbReference type="RefSeq" id="WP_052036496.1">
    <property type="nucleotide sequence ID" value="NZ_JMIR01000028.1"/>
</dbReference>
<accession>A0A074M7Y4</accession>
<proteinExistence type="predicted"/>
<dbReference type="EMBL" id="JMIR01000028">
    <property type="protein sequence ID" value="KEO82077.1"/>
    <property type="molecule type" value="Genomic_DNA"/>
</dbReference>
<protein>
    <submittedName>
        <fullName evidence="1">Uncharacterized protein</fullName>
    </submittedName>
</protein>